<proteinExistence type="predicted"/>
<accession>A0A5Y3MSY6</accession>
<sequence length="143" mass="15845">MKMKSKEFRKLSKAEQRAYKSAGGKVALSTGEKIFVAFVVIGGVGWLFDRHPAEKNNAETEQEVTAKTIKTAETNCMLDATHHIKIADSFKRTSEYLTTPMTDKSGYVVTFKFTAKNALGVDMPKQSICKTDNNGKVIKSSFI</sequence>
<comment type="caution">
    <text evidence="1">The sequence shown here is derived from an EMBL/GenBank/DDBJ whole genome shotgun (WGS) entry which is preliminary data.</text>
</comment>
<dbReference type="AlphaFoldDB" id="A0A5Y3MSY6"/>
<protein>
    <submittedName>
        <fullName evidence="1">Uncharacterized protein</fullName>
    </submittedName>
</protein>
<dbReference type="EMBL" id="AAIVAV010000014">
    <property type="protein sequence ID" value="ECI4010423.1"/>
    <property type="molecule type" value="Genomic_DNA"/>
</dbReference>
<evidence type="ECO:0000313" key="1">
    <source>
        <dbReference type="EMBL" id="ECI4010423.1"/>
    </source>
</evidence>
<reference evidence="1" key="1">
    <citation type="submission" date="2018-06" db="EMBL/GenBank/DDBJ databases">
        <authorList>
            <person name="Ashton P.M."/>
            <person name="Dallman T."/>
            <person name="Nair S."/>
            <person name="De Pinna E."/>
            <person name="Peters T."/>
            <person name="Grant K."/>
        </authorList>
    </citation>
    <scope>NUCLEOTIDE SEQUENCE [LARGE SCALE GENOMIC DNA]</scope>
    <source>
        <strain evidence="1">275803</strain>
    </source>
</reference>
<dbReference type="Proteomes" id="UP000839598">
    <property type="component" value="Unassembled WGS sequence"/>
</dbReference>
<name>A0A5Y3MSY6_SALER</name>
<organism evidence="1">
    <name type="scientific">Salmonella enterica subsp. salamae</name>
    <dbReference type="NCBI Taxonomy" id="59202"/>
    <lineage>
        <taxon>Bacteria</taxon>
        <taxon>Pseudomonadati</taxon>
        <taxon>Pseudomonadota</taxon>
        <taxon>Gammaproteobacteria</taxon>
        <taxon>Enterobacterales</taxon>
        <taxon>Enterobacteriaceae</taxon>
        <taxon>Salmonella</taxon>
    </lineage>
</organism>
<gene>
    <name evidence="1" type="ORF">DN310_14090</name>
</gene>